<evidence type="ECO:0000313" key="1">
    <source>
        <dbReference type="EMBL" id="GAA2058794.1"/>
    </source>
</evidence>
<dbReference type="Proteomes" id="UP001500751">
    <property type="component" value="Unassembled WGS sequence"/>
</dbReference>
<accession>A0ABN2VHI5</accession>
<reference evidence="1 2" key="1">
    <citation type="journal article" date="2019" name="Int. J. Syst. Evol. Microbiol.">
        <title>The Global Catalogue of Microorganisms (GCM) 10K type strain sequencing project: providing services to taxonomists for standard genome sequencing and annotation.</title>
        <authorList>
            <consortium name="The Broad Institute Genomics Platform"/>
            <consortium name="The Broad Institute Genome Sequencing Center for Infectious Disease"/>
            <person name="Wu L."/>
            <person name="Ma J."/>
        </authorList>
    </citation>
    <scope>NUCLEOTIDE SEQUENCE [LARGE SCALE GENOMIC DNA]</scope>
    <source>
        <strain evidence="1 2">JCM 16014</strain>
    </source>
</reference>
<keyword evidence="2" id="KW-1185">Reference proteome</keyword>
<gene>
    <name evidence="1" type="ORF">GCM10009839_80990</name>
</gene>
<evidence type="ECO:0000313" key="2">
    <source>
        <dbReference type="Proteomes" id="UP001500751"/>
    </source>
</evidence>
<dbReference type="EMBL" id="BAAAQN010000072">
    <property type="protein sequence ID" value="GAA2058794.1"/>
    <property type="molecule type" value="Genomic_DNA"/>
</dbReference>
<protein>
    <submittedName>
        <fullName evidence="1">Uncharacterized protein</fullName>
    </submittedName>
</protein>
<sequence>MTRERKTRRLVVGGDVFIWSVRHKHLPERSTDRECREVLGIRRDGQRGRLEVVFAAGPGHAAGDGCDSGQVGVVDGVWLNLHLPSVVRAVLDEAVERGWQADDPAAVHVDGWGLIEAVAARLDGRAGEQSAE</sequence>
<name>A0ABN2VHI5_9ACTN</name>
<proteinExistence type="predicted"/>
<dbReference type="RefSeq" id="WP_344671038.1">
    <property type="nucleotide sequence ID" value="NZ_BAAAQN010000072.1"/>
</dbReference>
<comment type="caution">
    <text evidence="1">The sequence shown here is derived from an EMBL/GenBank/DDBJ whole genome shotgun (WGS) entry which is preliminary data.</text>
</comment>
<organism evidence="1 2">
    <name type="scientific">Catenulispora yoronensis</name>
    <dbReference type="NCBI Taxonomy" id="450799"/>
    <lineage>
        <taxon>Bacteria</taxon>
        <taxon>Bacillati</taxon>
        <taxon>Actinomycetota</taxon>
        <taxon>Actinomycetes</taxon>
        <taxon>Catenulisporales</taxon>
        <taxon>Catenulisporaceae</taxon>
        <taxon>Catenulispora</taxon>
    </lineage>
</organism>